<protein>
    <submittedName>
        <fullName evidence="1">Uncharacterized protein</fullName>
    </submittedName>
</protein>
<dbReference type="Proteomes" id="UP001249851">
    <property type="component" value="Unassembled WGS sequence"/>
</dbReference>
<gene>
    <name evidence="1" type="ORF">P5673_011929</name>
</gene>
<sequence>STYSLEGDGLLIFSCYEHLSAASQAVGVGHYPCTLAVAREIGLNFFQEKFSVQFRNKVRAFKLGRLCCPVPVQLSMPNAAALQEFKDFPFAADKTISNLAAELPACLAFTDGIVTGMPNSAASDRVFSLLSTVSSQQQNALKDYIQHLK</sequence>
<reference evidence="1" key="1">
    <citation type="journal article" date="2023" name="G3 (Bethesda)">
        <title>Whole genome assembly and annotation of the endangered Caribbean coral Acropora cervicornis.</title>
        <authorList>
            <person name="Selwyn J.D."/>
            <person name="Vollmer S.V."/>
        </authorList>
    </citation>
    <scope>NUCLEOTIDE SEQUENCE</scope>
    <source>
        <strain evidence="1">K2</strain>
    </source>
</reference>
<name>A0AAD9QNB9_ACRCE</name>
<feature type="non-terminal residue" evidence="1">
    <location>
        <position position="1"/>
    </location>
</feature>
<evidence type="ECO:0000313" key="2">
    <source>
        <dbReference type="Proteomes" id="UP001249851"/>
    </source>
</evidence>
<reference evidence="1" key="2">
    <citation type="journal article" date="2023" name="Science">
        <title>Genomic signatures of disease resistance in endangered staghorn corals.</title>
        <authorList>
            <person name="Vollmer S.V."/>
            <person name="Selwyn J.D."/>
            <person name="Despard B.A."/>
            <person name="Roesel C.L."/>
        </authorList>
    </citation>
    <scope>NUCLEOTIDE SEQUENCE</scope>
    <source>
        <strain evidence="1">K2</strain>
    </source>
</reference>
<dbReference type="EMBL" id="JARQWQ010000022">
    <property type="protein sequence ID" value="KAK2564487.1"/>
    <property type="molecule type" value="Genomic_DNA"/>
</dbReference>
<proteinExistence type="predicted"/>
<organism evidence="1 2">
    <name type="scientific">Acropora cervicornis</name>
    <name type="common">Staghorn coral</name>
    <dbReference type="NCBI Taxonomy" id="6130"/>
    <lineage>
        <taxon>Eukaryota</taxon>
        <taxon>Metazoa</taxon>
        <taxon>Cnidaria</taxon>
        <taxon>Anthozoa</taxon>
        <taxon>Hexacorallia</taxon>
        <taxon>Scleractinia</taxon>
        <taxon>Astrocoeniina</taxon>
        <taxon>Acroporidae</taxon>
        <taxon>Acropora</taxon>
    </lineage>
</organism>
<evidence type="ECO:0000313" key="1">
    <source>
        <dbReference type="EMBL" id="KAK2564487.1"/>
    </source>
</evidence>
<comment type="caution">
    <text evidence="1">The sequence shown here is derived from an EMBL/GenBank/DDBJ whole genome shotgun (WGS) entry which is preliminary data.</text>
</comment>
<keyword evidence="2" id="KW-1185">Reference proteome</keyword>
<accession>A0AAD9QNB9</accession>
<dbReference type="AlphaFoldDB" id="A0AAD9QNB9"/>